<evidence type="ECO:0000313" key="11">
    <source>
        <dbReference type="EMBL" id="ARU58671.1"/>
    </source>
</evidence>
<proteinExistence type="inferred from homology"/>
<reference evidence="11 12" key="1">
    <citation type="submission" date="2017-05" db="EMBL/GenBank/DDBJ databases">
        <title>Genomic insights into alkan degradation activity of Oleiphilus messinensis.</title>
        <authorList>
            <person name="Kozyavkin S.A."/>
            <person name="Slesarev A.I."/>
            <person name="Golyshin P.N."/>
            <person name="Korzhenkov A."/>
            <person name="Golyshina O.N."/>
            <person name="Toshchakov S.V."/>
        </authorList>
    </citation>
    <scope>NUCLEOTIDE SEQUENCE [LARGE SCALE GENOMIC DNA]</scope>
    <source>
        <strain evidence="11 12">ME102</strain>
    </source>
</reference>
<dbReference type="SUPFAM" id="SSF103088">
    <property type="entry name" value="OmpA-like"/>
    <property type="match status" value="1"/>
</dbReference>
<dbReference type="InterPro" id="IPR036737">
    <property type="entry name" value="OmpA-like_sf"/>
</dbReference>
<keyword evidence="11" id="KW-0966">Cell projection</keyword>
<dbReference type="Gene3D" id="3.30.1330.60">
    <property type="entry name" value="OmpA-like domain"/>
    <property type="match status" value="1"/>
</dbReference>
<evidence type="ECO:0000256" key="4">
    <source>
        <dbReference type="ARBA" id="ARBA00022692"/>
    </source>
</evidence>
<evidence type="ECO:0000256" key="9">
    <source>
        <dbReference type="SAM" id="Phobius"/>
    </source>
</evidence>
<dbReference type="RefSeq" id="WP_087463423.1">
    <property type="nucleotide sequence ID" value="NZ_CP021425.1"/>
</dbReference>
<name>A0A1Y0IE01_9GAMM</name>
<dbReference type="PANTHER" id="PTHR30329:SF21">
    <property type="entry name" value="LIPOPROTEIN YIAD-RELATED"/>
    <property type="match status" value="1"/>
</dbReference>
<keyword evidence="6 7" id="KW-0472">Membrane</keyword>
<dbReference type="InterPro" id="IPR006665">
    <property type="entry name" value="OmpA-like"/>
</dbReference>
<evidence type="ECO:0000313" key="12">
    <source>
        <dbReference type="Proteomes" id="UP000196027"/>
    </source>
</evidence>
<keyword evidence="8" id="KW-0175">Coiled coil</keyword>
<feature type="coiled-coil region" evidence="8">
    <location>
        <begin position="137"/>
        <end position="175"/>
    </location>
</feature>
<dbReference type="Pfam" id="PF13677">
    <property type="entry name" value="MotB_plug"/>
    <property type="match status" value="1"/>
</dbReference>
<dbReference type="OrthoDB" id="9815217at2"/>
<keyword evidence="4 9" id="KW-0812">Transmembrane</keyword>
<evidence type="ECO:0000256" key="6">
    <source>
        <dbReference type="ARBA" id="ARBA00023136"/>
    </source>
</evidence>
<evidence type="ECO:0000256" key="3">
    <source>
        <dbReference type="ARBA" id="ARBA00022475"/>
    </source>
</evidence>
<dbReference type="CDD" id="cd07185">
    <property type="entry name" value="OmpA_C-like"/>
    <property type="match status" value="1"/>
</dbReference>
<dbReference type="NCBIfam" id="NF006508">
    <property type="entry name" value="PRK08944.1"/>
    <property type="match status" value="1"/>
</dbReference>
<dbReference type="InterPro" id="IPR025713">
    <property type="entry name" value="MotB-like_N_dom"/>
</dbReference>
<sequence length="330" mass="37055">MSDEEEQKCECPPGLPAWMATFADLMSLLMCFFVLLLSFSEMDVLKFKRLAGSMREAFGVQNQVNVVDIPKGTSIIAQEFSPGKPDPSPIKVVMQITTEETQETLQVLCDAEVEKAIEEVCPQAQESDQNKLNEIVVQRLQMMVEETETQAMEMAAKLEKEIRNQQVEIETRGRKIIIRVQEKGSFSSGSAELQDEFLPILEKLIDSLSDIEGSIAVEGHTDSIPINTPQFPSNWDLSIARALEVAHGLFDDGNLDETRFTITGYADTKPLVPNNSAENRAINRRVEIVLQQPTANDVKEDIDKLREYTPGAFTGEQESEFFDLDQNEIF</sequence>
<comment type="similarity">
    <text evidence="2">Belongs to the MotB family.</text>
</comment>
<keyword evidence="5 9" id="KW-1133">Transmembrane helix</keyword>
<dbReference type="GO" id="GO:0005886">
    <property type="term" value="C:plasma membrane"/>
    <property type="evidence" value="ECO:0007669"/>
    <property type="project" value="UniProtKB-SubCell"/>
</dbReference>
<dbReference type="Pfam" id="PF00691">
    <property type="entry name" value="OmpA"/>
    <property type="match status" value="1"/>
</dbReference>
<keyword evidence="11" id="KW-0282">Flagellum</keyword>
<feature type="domain" description="OmpA-like" evidence="10">
    <location>
        <begin position="173"/>
        <end position="294"/>
    </location>
</feature>
<evidence type="ECO:0000256" key="5">
    <source>
        <dbReference type="ARBA" id="ARBA00022989"/>
    </source>
</evidence>
<evidence type="ECO:0000256" key="1">
    <source>
        <dbReference type="ARBA" id="ARBA00004162"/>
    </source>
</evidence>
<dbReference type="AlphaFoldDB" id="A0A1Y0IE01"/>
<comment type="subcellular location">
    <subcellularLocation>
        <location evidence="1">Cell membrane</location>
        <topology evidence="1">Single-pass membrane protein</topology>
    </subcellularLocation>
</comment>
<evidence type="ECO:0000256" key="7">
    <source>
        <dbReference type="PROSITE-ProRule" id="PRU00473"/>
    </source>
</evidence>
<accession>A0A1Y0IE01</accession>
<dbReference type="KEGG" id="ome:OLMES_4676"/>
<dbReference type="EMBL" id="CP021425">
    <property type="protein sequence ID" value="ARU58671.1"/>
    <property type="molecule type" value="Genomic_DNA"/>
</dbReference>
<organism evidence="11 12">
    <name type="scientific">Oleiphilus messinensis</name>
    <dbReference type="NCBI Taxonomy" id="141451"/>
    <lineage>
        <taxon>Bacteria</taxon>
        <taxon>Pseudomonadati</taxon>
        <taxon>Pseudomonadota</taxon>
        <taxon>Gammaproteobacteria</taxon>
        <taxon>Oceanospirillales</taxon>
        <taxon>Oleiphilaceae</taxon>
        <taxon>Oleiphilus</taxon>
    </lineage>
</organism>
<protein>
    <submittedName>
        <fullName evidence="11">Flagellar motor protein MotB</fullName>
    </submittedName>
</protein>
<dbReference type="Proteomes" id="UP000196027">
    <property type="component" value="Chromosome"/>
</dbReference>
<dbReference type="PANTHER" id="PTHR30329">
    <property type="entry name" value="STATOR ELEMENT OF FLAGELLAR MOTOR COMPLEX"/>
    <property type="match status" value="1"/>
</dbReference>
<evidence type="ECO:0000256" key="2">
    <source>
        <dbReference type="ARBA" id="ARBA00008914"/>
    </source>
</evidence>
<feature type="transmembrane region" description="Helical" evidence="9">
    <location>
        <begin position="17"/>
        <end position="39"/>
    </location>
</feature>
<evidence type="ECO:0000259" key="10">
    <source>
        <dbReference type="PROSITE" id="PS51123"/>
    </source>
</evidence>
<evidence type="ECO:0000256" key="8">
    <source>
        <dbReference type="SAM" id="Coils"/>
    </source>
</evidence>
<dbReference type="PROSITE" id="PS51123">
    <property type="entry name" value="OMPA_2"/>
    <property type="match status" value="1"/>
</dbReference>
<dbReference type="InterPro" id="IPR050330">
    <property type="entry name" value="Bact_OuterMem_StrucFunc"/>
</dbReference>
<gene>
    <name evidence="11" type="ORF">OLMES_4676</name>
</gene>
<keyword evidence="3" id="KW-1003">Cell membrane</keyword>
<keyword evidence="12" id="KW-1185">Reference proteome</keyword>
<keyword evidence="11" id="KW-0969">Cilium</keyword>